<dbReference type="InterPro" id="IPR021833">
    <property type="entry name" value="DUF3425"/>
</dbReference>
<dbReference type="AlphaFoldDB" id="A0A8H4XJ09"/>
<evidence type="ECO:0000313" key="5">
    <source>
        <dbReference type="Proteomes" id="UP000635477"/>
    </source>
</evidence>
<dbReference type="Proteomes" id="UP000635477">
    <property type="component" value="Unassembled WGS sequence"/>
</dbReference>
<dbReference type="Gene3D" id="4.10.240.10">
    <property type="entry name" value="Zn(2)-C6 fungal-type DNA-binding domain"/>
    <property type="match status" value="1"/>
</dbReference>
<proteinExistence type="predicted"/>
<organism evidence="4 5">
    <name type="scientific">Fusarium zealandicum</name>
    <dbReference type="NCBI Taxonomy" id="1053134"/>
    <lineage>
        <taxon>Eukaryota</taxon>
        <taxon>Fungi</taxon>
        <taxon>Dikarya</taxon>
        <taxon>Ascomycota</taxon>
        <taxon>Pezizomycotina</taxon>
        <taxon>Sordariomycetes</taxon>
        <taxon>Hypocreomycetidae</taxon>
        <taxon>Hypocreales</taxon>
        <taxon>Nectriaceae</taxon>
        <taxon>Fusarium</taxon>
        <taxon>Fusarium staphyleae species complex</taxon>
    </lineage>
</organism>
<dbReference type="PROSITE" id="PS50048">
    <property type="entry name" value="ZN2_CY6_FUNGAL_2"/>
    <property type="match status" value="1"/>
</dbReference>
<reference evidence="4" key="2">
    <citation type="submission" date="2020-05" db="EMBL/GenBank/DDBJ databases">
        <authorList>
            <person name="Kim H.-S."/>
            <person name="Proctor R.H."/>
            <person name="Brown D.W."/>
        </authorList>
    </citation>
    <scope>NUCLEOTIDE SEQUENCE</scope>
    <source>
        <strain evidence="4">NRRL 22465</strain>
    </source>
</reference>
<dbReference type="OrthoDB" id="4161589at2759"/>
<sequence>MQRSKLQNLAPAPSKPGTPGLETSSSDSSTPRRTSRASTRKGSTNHACVQCRKNKTKCDGSHPCGRCRFSSSSCTYDTQTLSGERLNRLTHAFNHQKNRLHQLETILAAMRGGTDEEAAETMAWIRIGESVESIVTYLESRTNHETSVISPRFFSAESRAHSKFIETLFDKEEWLGEATPEAQPVRIELGARTRSHLSSRFGNLPFSSGIKANHYPPPAQQGQLQNYYARHKWAMMTANDGYGVKSVTTVWADTVQEGRRLIAEGVPPEELIGTFPAVGALLDEKEYESAPMVSKWAVRFIYSCTHRDYFFTSLAAVWVVWNMMRWMINPTPETYAALPEWLRPTQLQVFVPHIDMLDCVVWPYFRDYYIQHPEMQHGDLRWVEASASGIRTRWEKSIEEALYVDEATGKQRLTAEAEARIRDLNNWSLAASYRAFMPGIDGKIPIRTVEDPVKDSSPD</sequence>
<evidence type="ECO:0000256" key="1">
    <source>
        <dbReference type="ARBA" id="ARBA00023242"/>
    </source>
</evidence>
<keyword evidence="1" id="KW-0539">Nucleus</keyword>
<dbReference type="CDD" id="cd00067">
    <property type="entry name" value="GAL4"/>
    <property type="match status" value="1"/>
</dbReference>
<protein>
    <recommendedName>
        <fullName evidence="3">Zn(2)-C6 fungal-type domain-containing protein</fullName>
    </recommendedName>
</protein>
<dbReference type="Pfam" id="PF11905">
    <property type="entry name" value="DUF3425"/>
    <property type="match status" value="1"/>
</dbReference>
<evidence type="ECO:0000256" key="2">
    <source>
        <dbReference type="SAM" id="MobiDB-lite"/>
    </source>
</evidence>
<dbReference type="PANTHER" id="PTHR37012:SF2">
    <property type="entry name" value="BZIP DOMAIN-CONTAINING PROTEIN-RELATED"/>
    <property type="match status" value="1"/>
</dbReference>
<dbReference type="InterPro" id="IPR036864">
    <property type="entry name" value="Zn2-C6_fun-type_DNA-bd_sf"/>
</dbReference>
<dbReference type="PROSITE" id="PS00463">
    <property type="entry name" value="ZN2_CY6_FUNGAL_1"/>
    <property type="match status" value="1"/>
</dbReference>
<accession>A0A8H4XJ09</accession>
<keyword evidence="5" id="KW-1185">Reference proteome</keyword>
<dbReference type="GO" id="GO:0000981">
    <property type="term" value="F:DNA-binding transcription factor activity, RNA polymerase II-specific"/>
    <property type="evidence" value="ECO:0007669"/>
    <property type="project" value="InterPro"/>
</dbReference>
<dbReference type="EMBL" id="JABEYC010000453">
    <property type="protein sequence ID" value="KAF4977197.1"/>
    <property type="molecule type" value="Genomic_DNA"/>
</dbReference>
<dbReference type="SMART" id="SM00066">
    <property type="entry name" value="GAL4"/>
    <property type="match status" value="1"/>
</dbReference>
<gene>
    <name evidence="4" type="ORF">FZEAL_6225</name>
</gene>
<feature type="region of interest" description="Disordered" evidence="2">
    <location>
        <begin position="1"/>
        <end position="46"/>
    </location>
</feature>
<evidence type="ECO:0000259" key="3">
    <source>
        <dbReference type="PROSITE" id="PS50048"/>
    </source>
</evidence>
<dbReference type="InterPro" id="IPR001138">
    <property type="entry name" value="Zn2Cys6_DnaBD"/>
</dbReference>
<dbReference type="PANTHER" id="PTHR37012">
    <property type="entry name" value="B-ZIP TRANSCRIPTION FACTOR (EUROFUNG)-RELATED"/>
    <property type="match status" value="1"/>
</dbReference>
<feature type="domain" description="Zn(2)-C6 fungal-type" evidence="3">
    <location>
        <begin position="47"/>
        <end position="76"/>
    </location>
</feature>
<comment type="caution">
    <text evidence="4">The sequence shown here is derived from an EMBL/GenBank/DDBJ whole genome shotgun (WGS) entry which is preliminary data.</text>
</comment>
<dbReference type="SUPFAM" id="SSF57701">
    <property type="entry name" value="Zn2/Cys6 DNA-binding domain"/>
    <property type="match status" value="1"/>
</dbReference>
<dbReference type="Pfam" id="PF00172">
    <property type="entry name" value="Zn_clus"/>
    <property type="match status" value="1"/>
</dbReference>
<evidence type="ECO:0000313" key="4">
    <source>
        <dbReference type="EMBL" id="KAF4977197.1"/>
    </source>
</evidence>
<dbReference type="GO" id="GO:0008270">
    <property type="term" value="F:zinc ion binding"/>
    <property type="evidence" value="ECO:0007669"/>
    <property type="project" value="InterPro"/>
</dbReference>
<name>A0A8H4XJ09_9HYPO</name>
<reference evidence="4" key="1">
    <citation type="journal article" date="2020" name="BMC Genomics">
        <title>Correction to: Identification and distribution of gene clusters required for synthesis of sphingolipid metabolism inhibitors in diverse species of the filamentous fungus Fusarium.</title>
        <authorList>
            <person name="Kim H.S."/>
            <person name="Lohmar J.M."/>
            <person name="Busman M."/>
            <person name="Brown D.W."/>
            <person name="Naumann T.A."/>
            <person name="Divon H.H."/>
            <person name="Lysoe E."/>
            <person name="Uhlig S."/>
            <person name="Proctor R.H."/>
        </authorList>
    </citation>
    <scope>NUCLEOTIDE SEQUENCE</scope>
    <source>
        <strain evidence="4">NRRL 22465</strain>
    </source>
</reference>
<feature type="compositionally biased region" description="Low complexity" evidence="2">
    <location>
        <begin position="23"/>
        <end position="32"/>
    </location>
</feature>